<evidence type="ECO:0000313" key="2">
    <source>
        <dbReference type="EMBL" id="QDL36914.1"/>
    </source>
</evidence>
<sequence length="116" mass="10393">MANSGTATNGSASNGSATNGSATAGNGGNGAGGGGGTGGAGNGGVNTGGVGNGGTGNGGTGGNGGMAYADAGTFNMSNSMTSVGQSAAGIMMANQNSGMSSLVQQSVNVMANLQVH</sequence>
<reference evidence="2 3" key="1">
    <citation type="submission" date="2019-01" db="EMBL/GenBank/DDBJ databases">
        <title>Genomic insights into a novel species Rhodoferax sp.</title>
        <authorList>
            <person name="Jin L."/>
        </authorList>
    </citation>
    <scope>NUCLEOTIDE SEQUENCE [LARGE SCALE GENOMIC DNA]</scope>
    <source>
        <strain evidence="2 3">CHu59-6-5</strain>
    </source>
</reference>
<gene>
    <name evidence="2" type="ORF">EUB48_06130</name>
</gene>
<proteinExistence type="predicted"/>
<evidence type="ECO:0000256" key="1">
    <source>
        <dbReference type="SAM" id="MobiDB-lite"/>
    </source>
</evidence>
<protein>
    <submittedName>
        <fullName evidence="2">Uncharacterized protein</fullName>
    </submittedName>
</protein>
<dbReference type="EMBL" id="CP035503">
    <property type="protein sequence ID" value="QDL36914.1"/>
    <property type="molecule type" value="Genomic_DNA"/>
</dbReference>
<accession>A0A515D961</accession>
<dbReference type="OrthoDB" id="8859867at2"/>
<name>A0A515D961_9BURK</name>
<dbReference type="KEGG" id="rhf:EUB48_06130"/>
<evidence type="ECO:0000313" key="3">
    <source>
        <dbReference type="Proteomes" id="UP000316798"/>
    </source>
</evidence>
<feature type="compositionally biased region" description="Gly residues" evidence="1">
    <location>
        <begin position="25"/>
        <end position="64"/>
    </location>
</feature>
<feature type="region of interest" description="Disordered" evidence="1">
    <location>
        <begin position="1"/>
        <end position="64"/>
    </location>
</feature>
<keyword evidence="3" id="KW-1185">Reference proteome</keyword>
<dbReference type="AlphaFoldDB" id="A0A515D961"/>
<organism evidence="2 3">
    <name type="scientific">Rhodoferax sediminis</name>
    <dbReference type="NCBI Taxonomy" id="2509614"/>
    <lineage>
        <taxon>Bacteria</taxon>
        <taxon>Pseudomonadati</taxon>
        <taxon>Pseudomonadota</taxon>
        <taxon>Betaproteobacteria</taxon>
        <taxon>Burkholderiales</taxon>
        <taxon>Comamonadaceae</taxon>
        <taxon>Rhodoferax</taxon>
    </lineage>
</organism>
<feature type="compositionally biased region" description="Low complexity" evidence="1">
    <location>
        <begin position="1"/>
        <end position="24"/>
    </location>
</feature>
<dbReference type="Proteomes" id="UP000316798">
    <property type="component" value="Chromosome"/>
</dbReference>